<comment type="caution">
    <text evidence="1">The sequence shown here is derived from an EMBL/GenBank/DDBJ whole genome shotgun (WGS) entry which is preliminary data.</text>
</comment>
<keyword evidence="2" id="KW-1185">Reference proteome</keyword>
<dbReference type="AlphaFoldDB" id="V5FTB2"/>
<evidence type="ECO:0000313" key="2">
    <source>
        <dbReference type="Proteomes" id="UP000018001"/>
    </source>
</evidence>
<dbReference type="OrthoDB" id="4158087at2759"/>
<dbReference type="InterPro" id="IPR021858">
    <property type="entry name" value="Fun_TF"/>
</dbReference>
<name>V5FTB2_BYSSN</name>
<dbReference type="EMBL" id="BAUL01000041">
    <property type="protein sequence ID" value="GAD92896.1"/>
    <property type="molecule type" value="Genomic_DNA"/>
</dbReference>
<proteinExistence type="predicted"/>
<dbReference type="HOGENOM" id="CLU_023254_3_1_1"/>
<dbReference type="PANTHER" id="PTHR37540">
    <property type="entry name" value="TRANSCRIPTION FACTOR (ACR-2), PUTATIVE-RELATED-RELATED"/>
    <property type="match status" value="1"/>
</dbReference>
<dbReference type="Pfam" id="PF11951">
    <property type="entry name" value="Fungal_trans_2"/>
    <property type="match status" value="1"/>
</dbReference>
<sequence>MGKNAGKKLVRPSRKKAFELSLESTAALTSTPKAVQRIHCSEPTNEMIPVIERQISDGLSVLPVPDELVPGSRSLLQTVISFIGGPRYAPEMSNVLDSTGISSSIWVQFLFLDQAYFHCMVALSLTVLNKLVVEPTGSLVTTRHLSKAFRLINERLSGNDAVSDTTIASVLMMAQYERQIDQYSRSLVHMKGLRRMIELRGGIRQLTRINPRLTQKIFRLDLEYAIYTGSATRFSVQEIANFARLINDANSGRLPKLNHCAFHDSILLLGYRLIEMRPLGSHCSSNLLEDMVHLGLATFVATFFWSLDRRAPIIPLLSRSICSVVDRHSQVCKEEEEVLLWLLFIGATCMSNSTNDDIWLVPKTAQTMRSLALHTWESVDQVLAAFPWVTVTHDSAARALWQRSCAHLRLLTENFE</sequence>
<gene>
    <name evidence="1" type="ORF">PVAR5_1493</name>
</gene>
<organism evidence="1 2">
    <name type="scientific">Byssochlamys spectabilis (strain No. 5 / NBRC 109023)</name>
    <name type="common">Paecilomyces variotii</name>
    <dbReference type="NCBI Taxonomy" id="1356009"/>
    <lineage>
        <taxon>Eukaryota</taxon>
        <taxon>Fungi</taxon>
        <taxon>Dikarya</taxon>
        <taxon>Ascomycota</taxon>
        <taxon>Pezizomycotina</taxon>
        <taxon>Eurotiomycetes</taxon>
        <taxon>Eurotiomycetidae</taxon>
        <taxon>Eurotiales</taxon>
        <taxon>Thermoascaceae</taxon>
        <taxon>Paecilomyces</taxon>
    </lineage>
</organism>
<dbReference type="PANTHER" id="PTHR37540:SF9">
    <property type="entry name" value="ZN(2)-C6 FUNGAL-TYPE DOMAIN-CONTAINING PROTEIN"/>
    <property type="match status" value="1"/>
</dbReference>
<evidence type="ECO:0008006" key="3">
    <source>
        <dbReference type="Google" id="ProtNLM"/>
    </source>
</evidence>
<reference evidence="2" key="1">
    <citation type="journal article" date="2014" name="Genome Announc.">
        <title>Draft genome sequence of the formaldehyde-resistant fungus Byssochlamys spectabilis No. 5 (anamorph Paecilomyces variotii No. 5) (NBRC109023).</title>
        <authorList>
            <person name="Oka T."/>
            <person name="Ekino K."/>
            <person name="Fukuda K."/>
            <person name="Nomura Y."/>
        </authorList>
    </citation>
    <scope>NUCLEOTIDE SEQUENCE [LARGE SCALE GENOMIC DNA]</scope>
    <source>
        <strain evidence="2">No. 5 / NBRC 109023</strain>
    </source>
</reference>
<dbReference type="InParanoid" id="V5FTB2"/>
<evidence type="ECO:0000313" key="1">
    <source>
        <dbReference type="EMBL" id="GAD92896.1"/>
    </source>
</evidence>
<accession>V5FTB2</accession>
<protein>
    <recommendedName>
        <fullName evidence="3">Fungal-specific transcription factor domain-containing protein</fullName>
    </recommendedName>
</protein>
<dbReference type="eggNOG" id="ENOG502SHC2">
    <property type="taxonomic scope" value="Eukaryota"/>
</dbReference>
<dbReference type="Proteomes" id="UP000018001">
    <property type="component" value="Unassembled WGS sequence"/>
</dbReference>